<dbReference type="InterPro" id="IPR055235">
    <property type="entry name" value="ASD1_cat"/>
</dbReference>
<dbReference type="EC" id="3.2.1.55" evidence="4"/>
<dbReference type="InterPro" id="IPR008979">
    <property type="entry name" value="Galactose-bd-like_sf"/>
</dbReference>
<sequence>MVALASFFILALATGALSQNPLEIHVSYMPSHPIPSTLYGYMLEDINHSIDGGLYAEMLQNRAFQAVSPGTAESLAGWKAYGGVTISVVNNTPGVSKALPNSLQVRAPPGVTGKVGFENTGYWGINVRSSWEYTGSFYAKSDQFSGTIDVCLVSSSGATFAVAKISGITSSWQKFTFKLKPRASGRDLDNTLRVTFNGETIAGKEIHFGLFSLFPPTYRNRTNGVRIDLAEALQATKPGMLRFPGGNNLEGTVQHSSADGLEANRRIQKVIRSILVGNGVIPLGPYLSGRLENRPGRRGDWTYPNTDGMGLMEYLNFAEDLGMEPILAVWAGLSLADSGPFPVVPEKDIQQYVQEVIDEIQFITGDPKQNKWAKLRADYGHPEPYALQYIEIGNEDFFEANSYAKYRWKAFVTGLEAAFPNKHLRYIATTLPSTALKPIYGLFNIDLHHYNVPEWFIQNAFQFEDPETGPRNSTEWLIGEFAVTSTKKSCILGAVSCGRLEFPILEGAVAEAAYTIGLERQVHLSFDAPTLQHIRSTQWTPNLITFDAGTVTKSVSYYVREMFSKNIGSGVLRTNPKPSPNIPLHWVASRLLTEKKSVIYIKAANTAKSPFPVTFSVEDPLLAGSSIVTILTNSDAAASNKPSNPNNVVPKTTTLPITTGDKKFSFTFPAQSVAVLELYLNQ</sequence>
<dbReference type="Proteomes" id="UP000383932">
    <property type="component" value="Unassembled WGS sequence"/>
</dbReference>
<accession>A0A5N5QNT7</accession>
<evidence type="ECO:0000256" key="2">
    <source>
        <dbReference type="ARBA" id="ARBA00004834"/>
    </source>
</evidence>
<dbReference type="GO" id="GO:0046556">
    <property type="term" value="F:alpha-L-arabinofuranosidase activity"/>
    <property type="evidence" value="ECO:0007669"/>
    <property type="project" value="UniProtKB-EC"/>
</dbReference>
<keyword evidence="5 8" id="KW-0732">Signal</keyword>
<proteinExistence type="inferred from homology"/>
<dbReference type="EMBL" id="SSOP01000043">
    <property type="protein sequence ID" value="KAB5593191.1"/>
    <property type="molecule type" value="Genomic_DNA"/>
</dbReference>
<dbReference type="SUPFAM" id="SSF51011">
    <property type="entry name" value="Glycosyl hydrolase domain"/>
    <property type="match status" value="1"/>
</dbReference>
<evidence type="ECO:0000313" key="10">
    <source>
        <dbReference type="EMBL" id="KAB5593191.1"/>
    </source>
</evidence>
<dbReference type="OrthoDB" id="406864at2759"/>
<reference evidence="10 11" key="1">
    <citation type="journal article" date="2019" name="Fungal Biol. Biotechnol.">
        <title>Draft genome sequence of fastidious pathogen Ceratobasidium theobromae, which causes vascular-streak dieback in Theobroma cacao.</title>
        <authorList>
            <person name="Ali S.S."/>
            <person name="Asman A."/>
            <person name="Shao J."/>
            <person name="Firmansyah A.P."/>
            <person name="Susilo A.W."/>
            <person name="Rosmana A."/>
            <person name="McMahon P."/>
            <person name="Junaid M."/>
            <person name="Guest D."/>
            <person name="Kheng T.Y."/>
            <person name="Meinhardt L.W."/>
            <person name="Bailey B.A."/>
        </authorList>
    </citation>
    <scope>NUCLEOTIDE SEQUENCE [LARGE SCALE GENOMIC DNA]</scope>
    <source>
        <strain evidence="10 11">CT2</strain>
    </source>
</reference>
<dbReference type="SUPFAM" id="SSF49785">
    <property type="entry name" value="Galactose-binding domain-like"/>
    <property type="match status" value="1"/>
</dbReference>
<evidence type="ECO:0000256" key="4">
    <source>
        <dbReference type="ARBA" id="ARBA00012670"/>
    </source>
</evidence>
<dbReference type="Gene3D" id="2.60.120.260">
    <property type="entry name" value="Galactose-binding domain-like"/>
    <property type="match status" value="1"/>
</dbReference>
<dbReference type="Gene3D" id="2.60.40.1180">
    <property type="entry name" value="Golgi alpha-mannosidase II"/>
    <property type="match status" value="1"/>
</dbReference>
<dbReference type="GO" id="GO:0031222">
    <property type="term" value="P:arabinan catabolic process"/>
    <property type="evidence" value="ECO:0007669"/>
    <property type="project" value="UniProtKB-UniPathway"/>
</dbReference>
<evidence type="ECO:0000256" key="8">
    <source>
        <dbReference type="SAM" id="SignalP"/>
    </source>
</evidence>
<keyword evidence="6" id="KW-0378">Hydrolase</keyword>
<dbReference type="GO" id="GO:0046373">
    <property type="term" value="P:L-arabinose metabolic process"/>
    <property type="evidence" value="ECO:0007669"/>
    <property type="project" value="InterPro"/>
</dbReference>
<dbReference type="InterPro" id="IPR051563">
    <property type="entry name" value="Glycosyl_Hydrolase_51"/>
</dbReference>
<keyword evidence="11" id="KW-1185">Reference proteome</keyword>
<evidence type="ECO:0000256" key="3">
    <source>
        <dbReference type="ARBA" id="ARBA00007186"/>
    </source>
</evidence>
<dbReference type="Pfam" id="PF06964">
    <property type="entry name" value="Alpha-L-AF_C"/>
    <property type="match status" value="1"/>
</dbReference>
<evidence type="ECO:0000313" key="11">
    <source>
        <dbReference type="Proteomes" id="UP000383932"/>
    </source>
</evidence>
<comment type="similarity">
    <text evidence="3">Belongs to the glycosyl hydrolase 51 family.</text>
</comment>
<evidence type="ECO:0000256" key="5">
    <source>
        <dbReference type="ARBA" id="ARBA00022729"/>
    </source>
</evidence>
<dbReference type="InterPro" id="IPR013780">
    <property type="entry name" value="Glyco_hydro_b"/>
</dbReference>
<evidence type="ECO:0000259" key="9">
    <source>
        <dbReference type="SMART" id="SM00813"/>
    </source>
</evidence>
<dbReference type="UniPathway" id="UPA00667"/>
<evidence type="ECO:0000256" key="6">
    <source>
        <dbReference type="ARBA" id="ARBA00022801"/>
    </source>
</evidence>
<feature type="signal peptide" evidence="8">
    <location>
        <begin position="1"/>
        <end position="18"/>
    </location>
</feature>
<comment type="caution">
    <text evidence="10">The sequence shown here is derived from an EMBL/GenBank/DDBJ whole genome shotgun (WGS) entry which is preliminary data.</text>
</comment>
<dbReference type="PANTHER" id="PTHR31776">
    <property type="entry name" value="ALPHA-L-ARABINOFURANOSIDASE 1"/>
    <property type="match status" value="1"/>
</dbReference>
<dbReference type="Pfam" id="PF22848">
    <property type="entry name" value="ASD1_dom"/>
    <property type="match status" value="1"/>
</dbReference>
<dbReference type="InterPro" id="IPR017853">
    <property type="entry name" value="GH"/>
</dbReference>
<keyword evidence="7" id="KW-0325">Glycoprotein</keyword>
<organism evidence="10 11">
    <name type="scientific">Ceratobasidium theobromae</name>
    <dbReference type="NCBI Taxonomy" id="1582974"/>
    <lineage>
        <taxon>Eukaryota</taxon>
        <taxon>Fungi</taxon>
        <taxon>Dikarya</taxon>
        <taxon>Basidiomycota</taxon>
        <taxon>Agaricomycotina</taxon>
        <taxon>Agaricomycetes</taxon>
        <taxon>Cantharellales</taxon>
        <taxon>Ceratobasidiaceae</taxon>
        <taxon>Ceratobasidium</taxon>
    </lineage>
</organism>
<feature type="chain" id="PRO_5024339888" description="non-reducing end alpha-L-arabinofuranosidase" evidence="8">
    <location>
        <begin position="19"/>
        <end position="682"/>
    </location>
</feature>
<comment type="pathway">
    <text evidence="2">Glycan metabolism; L-arabinan degradation.</text>
</comment>
<dbReference type="SUPFAM" id="SSF51445">
    <property type="entry name" value="(Trans)glycosidases"/>
    <property type="match status" value="1"/>
</dbReference>
<evidence type="ECO:0000256" key="1">
    <source>
        <dbReference type="ARBA" id="ARBA00001462"/>
    </source>
</evidence>
<dbReference type="AlphaFoldDB" id="A0A5N5QNT7"/>
<dbReference type="SMART" id="SM00813">
    <property type="entry name" value="Alpha-L-AF_C"/>
    <property type="match status" value="1"/>
</dbReference>
<protein>
    <recommendedName>
        <fullName evidence="4">non-reducing end alpha-L-arabinofuranosidase</fullName>
        <ecNumber evidence="4">3.2.1.55</ecNumber>
    </recommendedName>
</protein>
<dbReference type="Gene3D" id="3.20.20.80">
    <property type="entry name" value="Glycosidases"/>
    <property type="match status" value="1"/>
</dbReference>
<name>A0A5N5QNT7_9AGAM</name>
<comment type="catalytic activity">
    <reaction evidence="1">
        <text>Hydrolysis of terminal non-reducing alpha-L-arabinofuranoside residues in alpha-L-arabinosides.</text>
        <dbReference type="EC" id="3.2.1.55"/>
    </reaction>
</comment>
<dbReference type="InterPro" id="IPR010720">
    <property type="entry name" value="Alpha-L-AF_C"/>
</dbReference>
<feature type="domain" description="Alpha-L-arabinofuranosidase C-terminal" evidence="9">
    <location>
        <begin position="479"/>
        <end position="672"/>
    </location>
</feature>
<dbReference type="PANTHER" id="PTHR31776:SF0">
    <property type="entry name" value="ALPHA-L-ARABINOFURANOSIDASE 1"/>
    <property type="match status" value="1"/>
</dbReference>
<evidence type="ECO:0000256" key="7">
    <source>
        <dbReference type="ARBA" id="ARBA00023180"/>
    </source>
</evidence>
<gene>
    <name evidence="10" type="ORF">CTheo_3354</name>
</gene>